<dbReference type="GO" id="GO:0008610">
    <property type="term" value="P:lipid biosynthetic process"/>
    <property type="evidence" value="ECO:0007669"/>
    <property type="project" value="UniProtKB-ARBA"/>
</dbReference>
<reference evidence="4" key="1">
    <citation type="submission" date="2011-12" db="EMBL/GenBank/DDBJ databases">
        <title>Complete genome sequence of Streptomyces cattleya strain DSM 46488.</title>
        <authorList>
            <person name="Ou H.-Y."/>
            <person name="Li P."/>
            <person name="Zhao C."/>
            <person name="O'Hagan D."/>
            <person name="Deng Z."/>
        </authorList>
    </citation>
    <scope>NUCLEOTIDE SEQUENCE [LARGE SCALE GENOMIC DNA]</scope>
    <source>
        <strain evidence="4">ATCC 35852 / DSM 46488 / JCM 4925 / NBRC 14057 / NRRL 8057</strain>
    </source>
</reference>
<accession>G8X1N7</accession>
<feature type="transmembrane region" description="Helical" evidence="1">
    <location>
        <begin position="44"/>
        <end position="72"/>
    </location>
</feature>
<dbReference type="OrthoDB" id="104711at2"/>
<dbReference type="KEGG" id="scy:SCATT_01950"/>
<dbReference type="eggNOG" id="COG3239">
    <property type="taxonomic scope" value="Bacteria"/>
</dbReference>
<dbReference type="GO" id="GO:0016020">
    <property type="term" value="C:membrane"/>
    <property type="evidence" value="ECO:0007669"/>
    <property type="project" value="TreeGrafter"/>
</dbReference>
<keyword evidence="1" id="KW-1133">Transmembrane helix</keyword>
<dbReference type="EMBL" id="CP003219">
    <property type="protein sequence ID" value="AEW92566.1"/>
    <property type="molecule type" value="Genomic_DNA"/>
</dbReference>
<accession>F8K428</accession>
<dbReference type="GO" id="GO:0016717">
    <property type="term" value="F:oxidoreductase activity, acting on paired donors, with oxidation of a pair of donors resulting in the reduction of molecular oxygen to two molecules of water"/>
    <property type="evidence" value="ECO:0007669"/>
    <property type="project" value="TreeGrafter"/>
</dbReference>
<keyword evidence="4" id="KW-1185">Reference proteome</keyword>
<dbReference type="PANTHER" id="PTHR19353">
    <property type="entry name" value="FATTY ACID DESATURASE 2"/>
    <property type="match status" value="1"/>
</dbReference>
<dbReference type="InterPro" id="IPR012171">
    <property type="entry name" value="Fatty_acid_desaturase"/>
</dbReference>
<keyword evidence="1" id="KW-0812">Transmembrane</keyword>
<dbReference type="PANTHER" id="PTHR19353:SF19">
    <property type="entry name" value="DELTA(5) FATTY ACID DESATURASE C-RELATED"/>
    <property type="match status" value="1"/>
</dbReference>
<evidence type="ECO:0000313" key="3">
    <source>
        <dbReference type="EMBL" id="AEW92566.1"/>
    </source>
</evidence>
<dbReference type="RefSeq" id="WP_014140960.1">
    <property type="nucleotide sequence ID" value="NC_016111.1"/>
</dbReference>
<dbReference type="KEGG" id="sct:SCAT_0184"/>
<name>F8K428_STREN</name>
<proteinExistence type="predicted"/>
<dbReference type="CDD" id="cd03506">
    <property type="entry name" value="Delta6-FADS-like"/>
    <property type="match status" value="1"/>
</dbReference>
<keyword evidence="1" id="KW-0472">Membrane</keyword>
<dbReference type="STRING" id="1003195.SCATT_01950"/>
<feature type="domain" description="Fatty acid desaturase" evidence="2">
    <location>
        <begin position="59"/>
        <end position="316"/>
    </location>
</feature>
<organism evidence="3 4">
    <name type="scientific">Streptantibioticus cattleyicolor (strain ATCC 35852 / DSM 46488 / JCM 4925 / NBRC 14057 / NRRL 8057)</name>
    <name type="common">Streptomyces cattleya</name>
    <dbReference type="NCBI Taxonomy" id="1003195"/>
    <lineage>
        <taxon>Bacteria</taxon>
        <taxon>Bacillati</taxon>
        <taxon>Actinomycetota</taxon>
        <taxon>Actinomycetes</taxon>
        <taxon>Kitasatosporales</taxon>
        <taxon>Streptomycetaceae</taxon>
        <taxon>Streptantibioticus</taxon>
    </lineage>
</organism>
<gene>
    <name evidence="3" type="ordered locus">SCATT_01950</name>
</gene>
<dbReference type="InterPro" id="IPR005804">
    <property type="entry name" value="FA_desaturase_dom"/>
</dbReference>
<dbReference type="PATRIC" id="fig|1003195.11.peg.1830"/>
<sequence length="346" mass="37657">MTAAESGSGSSGGDFSELVREVRAAGLLEKATGYYVRDAAVNGVWLAALGGVLVVAGGSWWVLAGAPAAALWSARVAFVGHDASHRQIVRSRAGNRLIGLVHMSLSAGVAFTGWRDRHVRHHARPNDPRRDPNVVESALAWTLAAAERWLPGRVVAVAQGVLFLPLLALDAAVVSLSSALGLRRRPRWERLLEGVLLFTHFTGYAACLLAALGPVRAAAFAVLHQTLFALHLGCSFAPNHKGMAIADAETEWDFFRAQVLTSRNVRPSPLTDWLLGGLNYQIEHHLFPAMPRPHLRHARALVVRHCRRVGVPYTETGALESYRAVRRYMAAAPGRRTASRVRRPVR</sequence>
<protein>
    <submittedName>
        <fullName evidence="3">Delta-6 fatty acid desaturase</fullName>
    </submittedName>
</protein>
<feature type="transmembrane region" description="Helical" evidence="1">
    <location>
        <begin position="157"/>
        <end position="182"/>
    </location>
</feature>
<dbReference type="Proteomes" id="UP000007842">
    <property type="component" value="Chromosome"/>
</dbReference>
<feature type="transmembrane region" description="Helical" evidence="1">
    <location>
        <begin position="194"/>
        <end position="212"/>
    </location>
</feature>
<dbReference type="Pfam" id="PF00487">
    <property type="entry name" value="FA_desaturase"/>
    <property type="match status" value="1"/>
</dbReference>
<evidence type="ECO:0000259" key="2">
    <source>
        <dbReference type="Pfam" id="PF00487"/>
    </source>
</evidence>
<dbReference type="HOGENOM" id="CLU_016265_1_0_11"/>
<evidence type="ECO:0000256" key="1">
    <source>
        <dbReference type="SAM" id="Phobius"/>
    </source>
</evidence>
<evidence type="ECO:0000313" key="4">
    <source>
        <dbReference type="Proteomes" id="UP000007842"/>
    </source>
</evidence>
<dbReference type="AlphaFoldDB" id="F8K428"/>